<dbReference type="Gene3D" id="1.25.40.10">
    <property type="entry name" value="Tetratricopeptide repeat domain"/>
    <property type="match status" value="1"/>
</dbReference>
<keyword evidence="4" id="KW-0732">Signal</keyword>
<gene>
    <name evidence="5" type="ORF">QO010_003591</name>
</gene>
<protein>
    <submittedName>
        <fullName evidence="5">Tetratricopeptide (TPR) repeat protein</fullName>
    </submittedName>
</protein>
<evidence type="ECO:0000256" key="1">
    <source>
        <dbReference type="ARBA" id="ARBA00022737"/>
    </source>
</evidence>
<feature type="chain" id="PRO_5046234912" evidence="4">
    <location>
        <begin position="26"/>
        <end position="187"/>
    </location>
</feature>
<dbReference type="EMBL" id="JAUSVS010000008">
    <property type="protein sequence ID" value="MDQ0465799.1"/>
    <property type="molecule type" value="Genomic_DNA"/>
</dbReference>
<dbReference type="SUPFAM" id="SSF48452">
    <property type="entry name" value="TPR-like"/>
    <property type="match status" value="1"/>
</dbReference>
<dbReference type="Proteomes" id="UP001228905">
    <property type="component" value="Unassembled WGS sequence"/>
</dbReference>
<evidence type="ECO:0000256" key="4">
    <source>
        <dbReference type="SAM" id="SignalP"/>
    </source>
</evidence>
<dbReference type="PANTHER" id="PTHR44858:SF1">
    <property type="entry name" value="UDP-N-ACETYLGLUCOSAMINE--PEPTIDE N-ACETYLGLUCOSAMINYLTRANSFERASE SPINDLY-RELATED"/>
    <property type="match status" value="1"/>
</dbReference>
<dbReference type="Pfam" id="PF13181">
    <property type="entry name" value="TPR_8"/>
    <property type="match status" value="1"/>
</dbReference>
<evidence type="ECO:0000256" key="2">
    <source>
        <dbReference type="ARBA" id="ARBA00022803"/>
    </source>
</evidence>
<dbReference type="PANTHER" id="PTHR44858">
    <property type="entry name" value="TETRATRICOPEPTIDE REPEAT PROTEIN 6"/>
    <property type="match status" value="1"/>
</dbReference>
<keyword evidence="2 3" id="KW-0802">TPR repeat</keyword>
<evidence type="ECO:0000313" key="6">
    <source>
        <dbReference type="Proteomes" id="UP001228905"/>
    </source>
</evidence>
<feature type="signal peptide" evidence="4">
    <location>
        <begin position="1"/>
        <end position="25"/>
    </location>
</feature>
<proteinExistence type="predicted"/>
<feature type="repeat" description="TPR" evidence="3">
    <location>
        <begin position="70"/>
        <end position="103"/>
    </location>
</feature>
<reference evidence="5 6" key="1">
    <citation type="submission" date="2023-07" db="EMBL/GenBank/DDBJ databases">
        <title>Genomic Encyclopedia of Type Strains, Phase IV (KMG-IV): sequencing the most valuable type-strain genomes for metagenomic binning, comparative biology and taxonomic classification.</title>
        <authorList>
            <person name="Goeker M."/>
        </authorList>
    </citation>
    <scope>NUCLEOTIDE SEQUENCE [LARGE SCALE GENOMIC DNA]</scope>
    <source>
        <strain evidence="5 6">DSM 18695</strain>
    </source>
</reference>
<keyword evidence="6" id="KW-1185">Reference proteome</keyword>
<dbReference type="PROSITE" id="PS50005">
    <property type="entry name" value="TPR"/>
    <property type="match status" value="1"/>
</dbReference>
<keyword evidence="1" id="KW-0677">Repeat</keyword>
<evidence type="ECO:0000256" key="3">
    <source>
        <dbReference type="PROSITE-ProRule" id="PRU00339"/>
    </source>
</evidence>
<dbReference type="InterPro" id="IPR019734">
    <property type="entry name" value="TPR_rpt"/>
</dbReference>
<sequence length="187" mass="19924">MISKSLLAATAGLTLSLVLASSAGAADSVVGGNLAKSCAQSVFDGARDDAALQLCTQAIATDLLSNRDLARTYINRGVLQLRRKAYDRALADFDRAATLAPDMGEAFVNQGAALIAQRRYDLAVNAIDRGLALGASSPERAYYNRALANLHLDNLQAAYGDLIKASQLAPDWDVPRRELAKFPTDWA</sequence>
<accession>A0ABU0IUX0</accession>
<dbReference type="SMART" id="SM00028">
    <property type="entry name" value="TPR"/>
    <property type="match status" value="3"/>
</dbReference>
<name>A0ABU0IUX0_9CAUL</name>
<dbReference type="RefSeq" id="WP_307351415.1">
    <property type="nucleotide sequence ID" value="NZ_JAUSVS010000008.1"/>
</dbReference>
<evidence type="ECO:0000313" key="5">
    <source>
        <dbReference type="EMBL" id="MDQ0465799.1"/>
    </source>
</evidence>
<organism evidence="5 6">
    <name type="scientific">Caulobacter ginsengisoli</name>
    <dbReference type="NCBI Taxonomy" id="400775"/>
    <lineage>
        <taxon>Bacteria</taxon>
        <taxon>Pseudomonadati</taxon>
        <taxon>Pseudomonadota</taxon>
        <taxon>Alphaproteobacteria</taxon>
        <taxon>Caulobacterales</taxon>
        <taxon>Caulobacteraceae</taxon>
        <taxon>Caulobacter</taxon>
    </lineage>
</organism>
<dbReference type="InterPro" id="IPR050498">
    <property type="entry name" value="Ycf3"/>
</dbReference>
<comment type="caution">
    <text evidence="5">The sequence shown here is derived from an EMBL/GenBank/DDBJ whole genome shotgun (WGS) entry which is preliminary data.</text>
</comment>
<dbReference type="InterPro" id="IPR011990">
    <property type="entry name" value="TPR-like_helical_dom_sf"/>
</dbReference>